<keyword evidence="2" id="KW-0472">Membrane</keyword>
<keyword evidence="4" id="KW-1185">Reference proteome</keyword>
<protein>
    <submittedName>
        <fullName evidence="3">Uncharacterized protein</fullName>
    </submittedName>
</protein>
<evidence type="ECO:0000256" key="2">
    <source>
        <dbReference type="SAM" id="Phobius"/>
    </source>
</evidence>
<evidence type="ECO:0000256" key="1">
    <source>
        <dbReference type="SAM" id="MobiDB-lite"/>
    </source>
</evidence>
<accession>A0A1G9Q4Z9</accession>
<reference evidence="3 4" key="1">
    <citation type="submission" date="2016-10" db="EMBL/GenBank/DDBJ databases">
        <authorList>
            <person name="de Groot N.N."/>
        </authorList>
    </citation>
    <scope>NUCLEOTIDE SEQUENCE [LARGE SCALE GENOMIC DNA]</scope>
    <source>
        <strain evidence="3 4">CGMCC 4.5681</strain>
    </source>
</reference>
<feature type="region of interest" description="Disordered" evidence="1">
    <location>
        <begin position="103"/>
        <end position="197"/>
    </location>
</feature>
<dbReference type="EMBL" id="FNFB01000037">
    <property type="protein sequence ID" value="SDM06124.1"/>
    <property type="molecule type" value="Genomic_DNA"/>
</dbReference>
<keyword evidence="2" id="KW-0812">Transmembrane</keyword>
<dbReference type="Proteomes" id="UP000198683">
    <property type="component" value="Unassembled WGS sequence"/>
</dbReference>
<organism evidence="3 4">
    <name type="scientific">Nonomuraea maritima</name>
    <dbReference type="NCBI Taxonomy" id="683260"/>
    <lineage>
        <taxon>Bacteria</taxon>
        <taxon>Bacillati</taxon>
        <taxon>Actinomycetota</taxon>
        <taxon>Actinomycetes</taxon>
        <taxon>Streptosporangiales</taxon>
        <taxon>Streptosporangiaceae</taxon>
        <taxon>Nonomuraea</taxon>
    </lineage>
</organism>
<evidence type="ECO:0000313" key="3">
    <source>
        <dbReference type="EMBL" id="SDM06124.1"/>
    </source>
</evidence>
<sequence>MLYSVIPALFQIALAVVLIAGAVLAGTRRHEHGRAATIGMAGFLVLLLEMVLSTVMLLVLPSLVSSLSGGLMASMVFTAVTLILRIGGIALLIWAVIARRARPPSPHRGPTQPHSTPATLARSTPAGPSPATPVSSTWAGSSPARSILATPASRTPAGVSPVSSVPAGPSRGSPAGSSRATLRRAPNPVGRSSKFIT</sequence>
<feature type="transmembrane region" description="Helical" evidence="2">
    <location>
        <begin position="38"/>
        <end position="60"/>
    </location>
</feature>
<evidence type="ECO:0000313" key="4">
    <source>
        <dbReference type="Proteomes" id="UP000198683"/>
    </source>
</evidence>
<feature type="compositionally biased region" description="Low complexity" evidence="1">
    <location>
        <begin position="156"/>
        <end position="180"/>
    </location>
</feature>
<proteinExistence type="predicted"/>
<feature type="compositionally biased region" description="Polar residues" evidence="1">
    <location>
        <begin position="132"/>
        <end position="144"/>
    </location>
</feature>
<name>A0A1G9Q4Z9_9ACTN</name>
<feature type="transmembrane region" description="Helical" evidence="2">
    <location>
        <begin position="6"/>
        <end position="26"/>
    </location>
</feature>
<gene>
    <name evidence="3" type="ORF">SAMN05421874_13731</name>
</gene>
<feature type="compositionally biased region" description="Polar residues" evidence="1">
    <location>
        <begin position="112"/>
        <end position="122"/>
    </location>
</feature>
<feature type="transmembrane region" description="Helical" evidence="2">
    <location>
        <begin position="72"/>
        <end position="98"/>
    </location>
</feature>
<dbReference type="STRING" id="683260.SAMN05421874_13731"/>
<dbReference type="AlphaFoldDB" id="A0A1G9Q4Z9"/>
<dbReference type="RefSeq" id="WP_090773501.1">
    <property type="nucleotide sequence ID" value="NZ_FNFB01000037.1"/>
</dbReference>
<keyword evidence="2" id="KW-1133">Transmembrane helix</keyword>